<accession>A0A9K3J1G9</accession>
<dbReference type="AlphaFoldDB" id="A0A9K3J1G9"/>
<dbReference type="Gramene" id="mRNA:HanXRQr2_Chr05g0229091">
    <property type="protein sequence ID" value="CDS:HanXRQr2_Chr05g0229091.1"/>
    <property type="gene ID" value="HanXRQr2_Chr05g0229091"/>
</dbReference>
<dbReference type="Proteomes" id="UP000215914">
    <property type="component" value="Unassembled WGS sequence"/>
</dbReference>
<reference evidence="1" key="2">
    <citation type="submission" date="2020-06" db="EMBL/GenBank/DDBJ databases">
        <title>Helianthus annuus Genome sequencing and assembly Release 2.</title>
        <authorList>
            <person name="Gouzy J."/>
            <person name="Langlade N."/>
            <person name="Munos S."/>
        </authorList>
    </citation>
    <scope>NUCLEOTIDE SEQUENCE</scope>
    <source>
        <tissue evidence="1">Leaves</tissue>
    </source>
</reference>
<gene>
    <name evidence="1" type="ORF">HanXRQr2_Chr05g0229091</name>
</gene>
<sequence>MRGETRDQGLNSLNFQSANMLLWMQQRFDPSFVIQTKIGSAIVETGTRNIFFMVLDLSM</sequence>
<protein>
    <submittedName>
        <fullName evidence="1">Uncharacterized protein</fullName>
    </submittedName>
</protein>
<evidence type="ECO:0000313" key="1">
    <source>
        <dbReference type="EMBL" id="KAF5807043.1"/>
    </source>
</evidence>
<comment type="caution">
    <text evidence="1">The sequence shown here is derived from an EMBL/GenBank/DDBJ whole genome shotgun (WGS) entry which is preliminary data.</text>
</comment>
<evidence type="ECO:0000313" key="2">
    <source>
        <dbReference type="Proteomes" id="UP000215914"/>
    </source>
</evidence>
<proteinExistence type="predicted"/>
<dbReference type="EMBL" id="MNCJ02000320">
    <property type="protein sequence ID" value="KAF5807043.1"/>
    <property type="molecule type" value="Genomic_DNA"/>
</dbReference>
<reference evidence="1" key="1">
    <citation type="journal article" date="2017" name="Nature">
        <title>The sunflower genome provides insights into oil metabolism, flowering and Asterid evolution.</title>
        <authorList>
            <person name="Badouin H."/>
            <person name="Gouzy J."/>
            <person name="Grassa C.J."/>
            <person name="Murat F."/>
            <person name="Staton S.E."/>
            <person name="Cottret L."/>
            <person name="Lelandais-Briere C."/>
            <person name="Owens G.L."/>
            <person name="Carrere S."/>
            <person name="Mayjonade B."/>
            <person name="Legrand L."/>
            <person name="Gill N."/>
            <person name="Kane N.C."/>
            <person name="Bowers J.E."/>
            <person name="Hubner S."/>
            <person name="Bellec A."/>
            <person name="Berard A."/>
            <person name="Berges H."/>
            <person name="Blanchet N."/>
            <person name="Boniface M.C."/>
            <person name="Brunel D."/>
            <person name="Catrice O."/>
            <person name="Chaidir N."/>
            <person name="Claudel C."/>
            <person name="Donnadieu C."/>
            <person name="Faraut T."/>
            <person name="Fievet G."/>
            <person name="Helmstetter N."/>
            <person name="King M."/>
            <person name="Knapp S.J."/>
            <person name="Lai Z."/>
            <person name="Le Paslier M.C."/>
            <person name="Lippi Y."/>
            <person name="Lorenzon L."/>
            <person name="Mandel J.R."/>
            <person name="Marage G."/>
            <person name="Marchand G."/>
            <person name="Marquand E."/>
            <person name="Bret-Mestries E."/>
            <person name="Morien E."/>
            <person name="Nambeesan S."/>
            <person name="Nguyen T."/>
            <person name="Pegot-Espagnet P."/>
            <person name="Pouilly N."/>
            <person name="Raftis F."/>
            <person name="Sallet E."/>
            <person name="Schiex T."/>
            <person name="Thomas J."/>
            <person name="Vandecasteele C."/>
            <person name="Vares D."/>
            <person name="Vear F."/>
            <person name="Vautrin S."/>
            <person name="Crespi M."/>
            <person name="Mangin B."/>
            <person name="Burke J.M."/>
            <person name="Salse J."/>
            <person name="Munos S."/>
            <person name="Vincourt P."/>
            <person name="Rieseberg L.H."/>
            <person name="Langlade N.B."/>
        </authorList>
    </citation>
    <scope>NUCLEOTIDE SEQUENCE</scope>
    <source>
        <tissue evidence="1">Leaves</tissue>
    </source>
</reference>
<organism evidence="1 2">
    <name type="scientific">Helianthus annuus</name>
    <name type="common">Common sunflower</name>
    <dbReference type="NCBI Taxonomy" id="4232"/>
    <lineage>
        <taxon>Eukaryota</taxon>
        <taxon>Viridiplantae</taxon>
        <taxon>Streptophyta</taxon>
        <taxon>Embryophyta</taxon>
        <taxon>Tracheophyta</taxon>
        <taxon>Spermatophyta</taxon>
        <taxon>Magnoliopsida</taxon>
        <taxon>eudicotyledons</taxon>
        <taxon>Gunneridae</taxon>
        <taxon>Pentapetalae</taxon>
        <taxon>asterids</taxon>
        <taxon>campanulids</taxon>
        <taxon>Asterales</taxon>
        <taxon>Asteraceae</taxon>
        <taxon>Asteroideae</taxon>
        <taxon>Heliantheae alliance</taxon>
        <taxon>Heliantheae</taxon>
        <taxon>Helianthus</taxon>
    </lineage>
</organism>
<keyword evidence="2" id="KW-1185">Reference proteome</keyword>
<name>A0A9K3J1G9_HELAN</name>